<dbReference type="PROSITE" id="PS51257">
    <property type="entry name" value="PROKAR_LIPOPROTEIN"/>
    <property type="match status" value="1"/>
</dbReference>
<keyword evidence="9" id="KW-1185">Reference proteome</keyword>
<keyword evidence="3" id="KW-0732">Signal</keyword>
<comment type="caution">
    <text evidence="8">The sequence shown here is derived from an EMBL/GenBank/DDBJ whole genome shotgun (WGS) entry which is preliminary data.</text>
</comment>
<dbReference type="Pfam" id="PF07980">
    <property type="entry name" value="SusD_RagB"/>
    <property type="match status" value="1"/>
</dbReference>
<evidence type="ECO:0000313" key="9">
    <source>
        <dbReference type="Proteomes" id="UP001549146"/>
    </source>
</evidence>
<dbReference type="Gene3D" id="1.25.40.900">
    <property type="match status" value="1"/>
</dbReference>
<keyword evidence="5" id="KW-0998">Cell outer membrane</keyword>
<dbReference type="Proteomes" id="UP001549146">
    <property type="component" value="Unassembled WGS sequence"/>
</dbReference>
<dbReference type="SUPFAM" id="SSF48452">
    <property type="entry name" value="TPR-like"/>
    <property type="match status" value="1"/>
</dbReference>
<reference evidence="8 9" key="1">
    <citation type="submission" date="2024-06" db="EMBL/GenBank/DDBJ databases">
        <title>Genomic Encyclopedia of Type Strains, Phase IV (KMG-IV): sequencing the most valuable type-strain genomes for metagenomic binning, comparative biology and taxonomic classification.</title>
        <authorList>
            <person name="Goeker M."/>
        </authorList>
    </citation>
    <scope>NUCLEOTIDE SEQUENCE [LARGE SCALE GENOMIC DNA]</scope>
    <source>
        <strain evidence="8 9">DSM 29388</strain>
    </source>
</reference>
<dbReference type="RefSeq" id="WP_354509282.1">
    <property type="nucleotide sequence ID" value="NZ_JBEPMO010000010.1"/>
</dbReference>
<evidence type="ECO:0000256" key="3">
    <source>
        <dbReference type="ARBA" id="ARBA00022729"/>
    </source>
</evidence>
<dbReference type="Gene3D" id="1.25.40.390">
    <property type="match status" value="1"/>
</dbReference>
<evidence type="ECO:0000256" key="5">
    <source>
        <dbReference type="ARBA" id="ARBA00023237"/>
    </source>
</evidence>
<dbReference type="InterPro" id="IPR011990">
    <property type="entry name" value="TPR-like_helical_dom_sf"/>
</dbReference>
<dbReference type="Gene3D" id="2.20.20.130">
    <property type="match status" value="1"/>
</dbReference>
<dbReference type="EMBL" id="JBEPMO010000010">
    <property type="protein sequence ID" value="MET3732240.1"/>
    <property type="molecule type" value="Genomic_DNA"/>
</dbReference>
<sequence>MKFSRIYGIGLLAALSVVSCNEDLLVELPPKQIVLDEAILDEEGLRSAVNGMYEQFSSGDSFGADIIIFGDLISDNIFVSQTNNGYYLTTQQMAWNGDNAGDFNMLDELYDVVGMANLSINEGAKLEQTTEVKNLLGEAHIGRALAHFYLLNFYSANPTSGKHQDFGIPIYTGPYNPNGLYPRETVANSYNQVISDLQAGLSLMSSASPSSKAYFSPTVANFILAKVYLTRGNAGDYQLALDYANKVLNDSPSSYSVINATDLVTYFTSTDHTVTENNNETIWEIDFTATSNPGLNAAIGAFYANNATHRSLLVRRSFYDSYNEGDVRLGLFKLNSIPTSDDPTGVWSAKHLRSNSEGNFAQNTRVFRMTEALFVKWEAMAKLGQDAAVLAEVNAFATARGGNTYSGDALTAVLTEKRKEFVAEGVRFFDLKRNNLGIEKVTNCFGNSCSVAPMDRLFVIPMPRGEMNLNPNMTQYPEW</sequence>
<dbReference type="InterPro" id="IPR012944">
    <property type="entry name" value="SusD_RagB_dom"/>
</dbReference>
<keyword evidence="4" id="KW-0472">Membrane</keyword>
<protein>
    <submittedName>
        <fullName evidence="8">Tetratricopeptide (TPR) repeat protein</fullName>
    </submittedName>
</protein>
<evidence type="ECO:0000313" key="8">
    <source>
        <dbReference type="EMBL" id="MET3732240.1"/>
    </source>
</evidence>
<dbReference type="Pfam" id="PF14322">
    <property type="entry name" value="SusD-like_3"/>
    <property type="match status" value="1"/>
</dbReference>
<dbReference type="InterPro" id="IPR033985">
    <property type="entry name" value="SusD-like_N"/>
</dbReference>
<comment type="subcellular location">
    <subcellularLocation>
        <location evidence="1">Cell outer membrane</location>
    </subcellularLocation>
</comment>
<comment type="similarity">
    <text evidence="2">Belongs to the SusD family.</text>
</comment>
<evidence type="ECO:0000259" key="6">
    <source>
        <dbReference type="Pfam" id="PF07980"/>
    </source>
</evidence>
<feature type="domain" description="RagB/SusD" evidence="6">
    <location>
        <begin position="297"/>
        <end position="479"/>
    </location>
</feature>
<proteinExistence type="inferred from homology"/>
<evidence type="ECO:0000256" key="4">
    <source>
        <dbReference type="ARBA" id="ARBA00023136"/>
    </source>
</evidence>
<accession>A0ABV2LUJ7</accession>
<evidence type="ECO:0000256" key="1">
    <source>
        <dbReference type="ARBA" id="ARBA00004442"/>
    </source>
</evidence>
<organism evidence="8 9">
    <name type="scientific">Moheibacter stercoris</name>
    <dbReference type="NCBI Taxonomy" id="1628251"/>
    <lineage>
        <taxon>Bacteria</taxon>
        <taxon>Pseudomonadati</taxon>
        <taxon>Bacteroidota</taxon>
        <taxon>Flavobacteriia</taxon>
        <taxon>Flavobacteriales</taxon>
        <taxon>Weeksellaceae</taxon>
        <taxon>Moheibacter</taxon>
    </lineage>
</organism>
<gene>
    <name evidence="8" type="ORF">ABID46_001829</name>
</gene>
<evidence type="ECO:0000259" key="7">
    <source>
        <dbReference type="Pfam" id="PF14322"/>
    </source>
</evidence>
<evidence type="ECO:0000256" key="2">
    <source>
        <dbReference type="ARBA" id="ARBA00006275"/>
    </source>
</evidence>
<feature type="domain" description="SusD-like N-terminal" evidence="7">
    <location>
        <begin position="36"/>
        <end position="229"/>
    </location>
</feature>
<name>A0ABV2LUJ7_9FLAO</name>